<keyword evidence="2" id="KW-0808">Transferase</keyword>
<keyword evidence="1" id="KW-0723">Serine/threonine-protein kinase</keyword>
<dbReference type="EMBL" id="JANJYJ010000007">
    <property type="protein sequence ID" value="KAK3197967.1"/>
    <property type="molecule type" value="Genomic_DNA"/>
</dbReference>
<dbReference type="AlphaFoldDB" id="A0AAE0E059"/>
<keyword evidence="4" id="KW-0418">Kinase</keyword>
<dbReference type="GO" id="GO:0005524">
    <property type="term" value="F:ATP binding"/>
    <property type="evidence" value="ECO:0007669"/>
    <property type="project" value="UniProtKB-KW"/>
</dbReference>
<keyword evidence="6" id="KW-0812">Transmembrane</keyword>
<keyword evidence="3" id="KW-0547">Nucleotide-binding</keyword>
<dbReference type="InterPro" id="IPR011009">
    <property type="entry name" value="Kinase-like_dom_sf"/>
</dbReference>
<dbReference type="PANTHER" id="PTHR27002">
    <property type="entry name" value="RECEPTOR-LIKE SERINE/THREONINE-PROTEIN KINASE SD1-8"/>
    <property type="match status" value="1"/>
</dbReference>
<dbReference type="GO" id="GO:0004674">
    <property type="term" value="F:protein serine/threonine kinase activity"/>
    <property type="evidence" value="ECO:0007669"/>
    <property type="project" value="UniProtKB-KW"/>
</dbReference>
<dbReference type="Proteomes" id="UP001281410">
    <property type="component" value="Unassembled WGS sequence"/>
</dbReference>
<comment type="caution">
    <text evidence="7">The sequence shown here is derived from an EMBL/GenBank/DDBJ whole genome shotgun (WGS) entry which is preliminary data.</text>
</comment>
<protein>
    <recommendedName>
        <fullName evidence="9">Protein kinase domain-containing protein</fullName>
    </recommendedName>
</protein>
<organism evidence="7 8">
    <name type="scientific">Dipteronia sinensis</name>
    <dbReference type="NCBI Taxonomy" id="43782"/>
    <lineage>
        <taxon>Eukaryota</taxon>
        <taxon>Viridiplantae</taxon>
        <taxon>Streptophyta</taxon>
        <taxon>Embryophyta</taxon>
        <taxon>Tracheophyta</taxon>
        <taxon>Spermatophyta</taxon>
        <taxon>Magnoliopsida</taxon>
        <taxon>eudicotyledons</taxon>
        <taxon>Gunneridae</taxon>
        <taxon>Pentapetalae</taxon>
        <taxon>rosids</taxon>
        <taxon>malvids</taxon>
        <taxon>Sapindales</taxon>
        <taxon>Sapindaceae</taxon>
        <taxon>Hippocastanoideae</taxon>
        <taxon>Acereae</taxon>
        <taxon>Dipteronia</taxon>
    </lineage>
</organism>
<evidence type="ECO:0000313" key="7">
    <source>
        <dbReference type="EMBL" id="KAK3197967.1"/>
    </source>
</evidence>
<name>A0AAE0E059_9ROSI</name>
<accession>A0AAE0E059</accession>
<evidence type="ECO:0000256" key="1">
    <source>
        <dbReference type="ARBA" id="ARBA00022527"/>
    </source>
</evidence>
<keyword evidence="5" id="KW-0067">ATP-binding</keyword>
<evidence type="ECO:0000256" key="5">
    <source>
        <dbReference type="ARBA" id="ARBA00022840"/>
    </source>
</evidence>
<sequence length="113" mass="12892">MIVPGPPGWKEWIWIVIVVPATFIIILLLGVLVYLRWRKLRLQEKFLLELMTLDNPIEAREIEIDGNNGNNGHNLKVFSVSSIMDATNCFSTINKLGEGGFGPVYKVNYEQKF</sequence>
<keyword evidence="8" id="KW-1185">Reference proteome</keyword>
<evidence type="ECO:0000313" key="8">
    <source>
        <dbReference type="Proteomes" id="UP001281410"/>
    </source>
</evidence>
<gene>
    <name evidence="7" type="ORF">Dsin_021382</name>
</gene>
<dbReference type="GO" id="GO:0005886">
    <property type="term" value="C:plasma membrane"/>
    <property type="evidence" value="ECO:0007669"/>
    <property type="project" value="TreeGrafter"/>
</dbReference>
<reference evidence="7" key="1">
    <citation type="journal article" date="2023" name="Plant J.">
        <title>Genome sequences and population genomics provide insights into the demographic history, inbreeding, and mutation load of two 'living fossil' tree species of Dipteronia.</title>
        <authorList>
            <person name="Feng Y."/>
            <person name="Comes H.P."/>
            <person name="Chen J."/>
            <person name="Zhu S."/>
            <person name="Lu R."/>
            <person name="Zhang X."/>
            <person name="Li P."/>
            <person name="Qiu J."/>
            <person name="Olsen K.M."/>
            <person name="Qiu Y."/>
        </authorList>
    </citation>
    <scope>NUCLEOTIDE SEQUENCE</scope>
    <source>
        <strain evidence="7">NBL</strain>
    </source>
</reference>
<proteinExistence type="predicted"/>
<evidence type="ECO:0000256" key="3">
    <source>
        <dbReference type="ARBA" id="ARBA00022741"/>
    </source>
</evidence>
<keyword evidence="6" id="KW-1133">Transmembrane helix</keyword>
<keyword evidence="6" id="KW-0472">Membrane</keyword>
<dbReference type="Gene3D" id="3.30.200.20">
    <property type="entry name" value="Phosphorylase Kinase, domain 1"/>
    <property type="match status" value="1"/>
</dbReference>
<evidence type="ECO:0000256" key="2">
    <source>
        <dbReference type="ARBA" id="ARBA00022679"/>
    </source>
</evidence>
<evidence type="ECO:0008006" key="9">
    <source>
        <dbReference type="Google" id="ProtNLM"/>
    </source>
</evidence>
<dbReference type="PANTHER" id="PTHR27002:SF1063">
    <property type="entry name" value="RECEPTOR-LIKE SERINE_THREONINE-PROTEIN KINASE"/>
    <property type="match status" value="1"/>
</dbReference>
<evidence type="ECO:0000256" key="4">
    <source>
        <dbReference type="ARBA" id="ARBA00022777"/>
    </source>
</evidence>
<feature type="transmembrane region" description="Helical" evidence="6">
    <location>
        <begin position="12"/>
        <end position="35"/>
    </location>
</feature>
<evidence type="ECO:0000256" key="6">
    <source>
        <dbReference type="SAM" id="Phobius"/>
    </source>
</evidence>
<dbReference type="SUPFAM" id="SSF56112">
    <property type="entry name" value="Protein kinase-like (PK-like)"/>
    <property type="match status" value="1"/>
</dbReference>